<dbReference type="GO" id="GO:0051707">
    <property type="term" value="P:response to other organism"/>
    <property type="evidence" value="ECO:0007669"/>
    <property type="project" value="UniProtKB-ARBA"/>
</dbReference>
<dbReference type="Gene3D" id="1.20.5.4130">
    <property type="match status" value="1"/>
</dbReference>
<organism evidence="11 12">
    <name type="scientific">Trema orientale</name>
    <name type="common">Charcoal tree</name>
    <name type="synonym">Celtis orientalis</name>
    <dbReference type="NCBI Taxonomy" id="63057"/>
    <lineage>
        <taxon>Eukaryota</taxon>
        <taxon>Viridiplantae</taxon>
        <taxon>Streptophyta</taxon>
        <taxon>Embryophyta</taxon>
        <taxon>Tracheophyta</taxon>
        <taxon>Spermatophyta</taxon>
        <taxon>Magnoliopsida</taxon>
        <taxon>eudicotyledons</taxon>
        <taxon>Gunneridae</taxon>
        <taxon>Pentapetalae</taxon>
        <taxon>rosids</taxon>
        <taxon>fabids</taxon>
        <taxon>Rosales</taxon>
        <taxon>Cannabaceae</taxon>
        <taxon>Trema</taxon>
    </lineage>
</organism>
<dbReference type="InterPro" id="IPR036388">
    <property type="entry name" value="WH-like_DNA-bd_sf"/>
</dbReference>
<proteinExistence type="predicted"/>
<dbReference type="InParanoid" id="A0A2P5FXI6"/>
<dbReference type="AlphaFoldDB" id="A0A2P5FXI6"/>
<evidence type="ECO:0000259" key="10">
    <source>
        <dbReference type="Pfam" id="PF25019"/>
    </source>
</evidence>
<evidence type="ECO:0000256" key="5">
    <source>
        <dbReference type="ARBA" id="ARBA00022840"/>
    </source>
</evidence>
<dbReference type="FunFam" id="3.40.50.300:FF:001091">
    <property type="entry name" value="Probable disease resistance protein At1g61300"/>
    <property type="match status" value="1"/>
</dbReference>
<keyword evidence="3" id="KW-0547">Nucleotide-binding</keyword>
<sequence length="924" mass="104959">MALELVGGALLSALFQSLFERVTSREVLYFFRAKKLDEKMLKKLRIKLWSASAVVSSAEEMQIRNPTVREWLDELKEATHEIENLIDEIKTETLVCRLKGEPGSSTNQVLPLISTSLATEVEPKIEEILDRLEFILNQKDALGLKEGAQNRPLSRSLPSPLVEESDIFGRRFDKEAVVRLLLSDDGGGVGGSTSKISVIPIVGMAGIGKTTLAQLVYNDERVSGHFDTKAWVTVSDDFDVLKITKTLFEKVYVRGTFIDDSFDSEELYDTKDLHQLQVKLKKALENRRFLFVLDDVWNENYDNWDCLRSSFESGACGSKIVTTTRSEIAASRMSDVPSYHLQTISSEDCWLLFVKHAFKNLDYSRVPPNLEQIGKKIVEKCNDLPLAVKSLGGLLRSERNPRKWEDILKSDIWEFSERESNILPALWLSYRCLLPHLKRCFAYCSIFPKNYKIAKENLVLLWMAEDLLPPQTGKRIEDVGEECFDHLISRSLIQKSSQDGSLFIMHDLVNDLAKFVLGKFCLRLEHDDLSSATGNSIHHLSYEKKNIDGVLEFLTLAEVKHLRTFLPIGCPEVGEELIWNKWVLDVLLPSARYLRVLSLSQYPITELPCSIGNLKHLRYLSLSSTRLKVIPDHICTLYNLQTLLLLSCKYLTQLPAYMGSLINLRHLDIRGTNIKEMPAGMCNMKDLQTLTDFVLGKGNASNIKNLRELKHLRGGLRITGIENIISVGDVLEANLKSKEYLSELNLSFGVADDSQKEKEVLDGLQPHRNLVNLCIHGYKGTSFPDWTGHHSFSNMVTISLIGCINCCFLPPLGQLPSLKKLFIIRFHMVRSIGAEFYSNGSFLSQPFRSLEKLVFRHMLEWQDWSFPQGNRNEEGDNFPCLRELRLEYCPKLTGGLPDKMIETLIIKNCEKLAFGPSPGRQRFA</sequence>
<dbReference type="Pfam" id="PF23559">
    <property type="entry name" value="WHD_DRP"/>
    <property type="match status" value="1"/>
</dbReference>
<dbReference type="Gene3D" id="3.80.10.10">
    <property type="entry name" value="Ribonuclease Inhibitor"/>
    <property type="match status" value="1"/>
</dbReference>
<dbReference type="PANTHER" id="PTHR36766">
    <property type="entry name" value="PLANT BROAD-SPECTRUM MILDEW RESISTANCE PROTEIN RPW8"/>
    <property type="match status" value="1"/>
</dbReference>
<dbReference type="InterPro" id="IPR056789">
    <property type="entry name" value="LRR_R13L1-DRL21"/>
</dbReference>
<dbReference type="PRINTS" id="PR00364">
    <property type="entry name" value="DISEASERSIST"/>
</dbReference>
<keyword evidence="2" id="KW-0677">Repeat</keyword>
<dbReference type="InterPro" id="IPR002182">
    <property type="entry name" value="NB-ARC"/>
</dbReference>
<evidence type="ECO:0000256" key="6">
    <source>
        <dbReference type="SAM" id="Coils"/>
    </source>
</evidence>
<dbReference type="InterPro" id="IPR032675">
    <property type="entry name" value="LRR_dom_sf"/>
</dbReference>
<feature type="domain" description="Disease resistance protein winged helix" evidence="9">
    <location>
        <begin position="446"/>
        <end position="513"/>
    </location>
</feature>
<dbReference type="FunCoup" id="A0A2P5FXI6">
    <property type="interactions" value="371"/>
</dbReference>
<reference evidence="12" key="1">
    <citation type="submission" date="2016-06" db="EMBL/GenBank/DDBJ databases">
        <title>Parallel loss of symbiosis genes in relatives of nitrogen-fixing non-legume Parasponia.</title>
        <authorList>
            <person name="Van Velzen R."/>
            <person name="Holmer R."/>
            <person name="Bu F."/>
            <person name="Rutten L."/>
            <person name="Van Zeijl A."/>
            <person name="Liu W."/>
            <person name="Santuari L."/>
            <person name="Cao Q."/>
            <person name="Sharma T."/>
            <person name="Shen D."/>
            <person name="Roswanjaya Y."/>
            <person name="Wardhani T."/>
            <person name="Kalhor M.S."/>
            <person name="Jansen J."/>
            <person name="Van den Hoogen J."/>
            <person name="Gungor B."/>
            <person name="Hartog M."/>
            <person name="Hontelez J."/>
            <person name="Verver J."/>
            <person name="Yang W.-C."/>
            <person name="Schijlen E."/>
            <person name="Repin R."/>
            <person name="Schilthuizen M."/>
            <person name="Schranz E."/>
            <person name="Heidstra R."/>
            <person name="Miyata K."/>
            <person name="Fedorova E."/>
            <person name="Kohlen W."/>
            <person name="Bisseling T."/>
            <person name="Smit S."/>
            <person name="Geurts R."/>
        </authorList>
    </citation>
    <scope>NUCLEOTIDE SEQUENCE [LARGE SCALE GENOMIC DNA]</scope>
    <source>
        <strain evidence="12">cv. RG33-2</strain>
    </source>
</reference>
<feature type="coiled-coil region" evidence="6">
    <location>
        <begin position="68"/>
        <end position="95"/>
    </location>
</feature>
<evidence type="ECO:0000256" key="1">
    <source>
        <dbReference type="ARBA" id="ARBA00022614"/>
    </source>
</evidence>
<dbReference type="OrthoDB" id="1165346at2759"/>
<feature type="domain" description="R13L1/DRL21-like LRR repeat region" evidence="10">
    <location>
        <begin position="703"/>
        <end position="824"/>
    </location>
</feature>
<name>A0A2P5FXI6_TREOI</name>
<dbReference type="InterPro" id="IPR042197">
    <property type="entry name" value="Apaf_helical"/>
</dbReference>
<accession>A0A2P5FXI6</accession>
<evidence type="ECO:0000313" key="12">
    <source>
        <dbReference type="Proteomes" id="UP000237000"/>
    </source>
</evidence>
<evidence type="ECO:0000313" key="11">
    <source>
        <dbReference type="EMBL" id="POO02512.1"/>
    </source>
</evidence>
<dbReference type="InterPro" id="IPR058922">
    <property type="entry name" value="WHD_DRP"/>
</dbReference>
<keyword evidence="5" id="KW-0067">ATP-binding</keyword>
<dbReference type="InterPro" id="IPR041118">
    <property type="entry name" value="Rx_N"/>
</dbReference>
<evidence type="ECO:0000256" key="3">
    <source>
        <dbReference type="ARBA" id="ARBA00022741"/>
    </source>
</evidence>
<dbReference type="FunFam" id="1.10.10.10:FF:000322">
    <property type="entry name" value="Probable disease resistance protein At1g63360"/>
    <property type="match status" value="1"/>
</dbReference>
<feature type="domain" description="Disease resistance N-terminal" evidence="8">
    <location>
        <begin position="11"/>
        <end position="99"/>
    </location>
</feature>
<dbReference type="InterPro" id="IPR003591">
    <property type="entry name" value="Leu-rich_rpt_typical-subtyp"/>
</dbReference>
<evidence type="ECO:0000256" key="4">
    <source>
        <dbReference type="ARBA" id="ARBA00022821"/>
    </source>
</evidence>
<evidence type="ECO:0000256" key="2">
    <source>
        <dbReference type="ARBA" id="ARBA00022737"/>
    </source>
</evidence>
<feature type="domain" description="NB-ARC" evidence="7">
    <location>
        <begin position="195"/>
        <end position="360"/>
    </location>
</feature>
<dbReference type="EMBL" id="JXTC01000004">
    <property type="protein sequence ID" value="POO02512.1"/>
    <property type="molecule type" value="Genomic_DNA"/>
</dbReference>
<protein>
    <submittedName>
        <fullName evidence="11">NB-ARC domain, LRR domain containing protein</fullName>
    </submittedName>
</protein>
<evidence type="ECO:0000259" key="8">
    <source>
        <dbReference type="Pfam" id="PF18052"/>
    </source>
</evidence>
<dbReference type="Gene3D" id="3.40.50.300">
    <property type="entry name" value="P-loop containing nucleotide triphosphate hydrolases"/>
    <property type="match status" value="1"/>
</dbReference>
<dbReference type="SMART" id="SM00369">
    <property type="entry name" value="LRR_TYP"/>
    <property type="match status" value="2"/>
</dbReference>
<dbReference type="Gene3D" id="1.10.8.430">
    <property type="entry name" value="Helical domain of apoptotic protease-activating factors"/>
    <property type="match status" value="1"/>
</dbReference>
<dbReference type="GO" id="GO:0005524">
    <property type="term" value="F:ATP binding"/>
    <property type="evidence" value="ECO:0007669"/>
    <property type="project" value="UniProtKB-KW"/>
</dbReference>
<dbReference type="SUPFAM" id="SSF52058">
    <property type="entry name" value="L domain-like"/>
    <property type="match status" value="1"/>
</dbReference>
<dbReference type="Pfam" id="PF18052">
    <property type="entry name" value="Rx_N"/>
    <property type="match status" value="1"/>
</dbReference>
<dbReference type="Gene3D" id="1.10.10.10">
    <property type="entry name" value="Winged helix-like DNA-binding domain superfamily/Winged helix DNA-binding domain"/>
    <property type="match status" value="1"/>
</dbReference>
<dbReference type="PANTHER" id="PTHR36766:SF40">
    <property type="entry name" value="DISEASE RESISTANCE PROTEIN RGA3"/>
    <property type="match status" value="1"/>
</dbReference>
<gene>
    <name evidence="11" type="ORF">TorRG33x02_014960</name>
</gene>
<keyword evidence="12" id="KW-1185">Reference proteome</keyword>
<dbReference type="Proteomes" id="UP000237000">
    <property type="component" value="Unassembled WGS sequence"/>
</dbReference>
<dbReference type="GO" id="GO:0006952">
    <property type="term" value="P:defense response"/>
    <property type="evidence" value="ECO:0007669"/>
    <property type="project" value="UniProtKB-KW"/>
</dbReference>
<keyword evidence="6" id="KW-0175">Coiled coil</keyword>
<keyword evidence="1" id="KW-0433">Leucine-rich repeat</keyword>
<dbReference type="Pfam" id="PF00931">
    <property type="entry name" value="NB-ARC"/>
    <property type="match status" value="1"/>
</dbReference>
<dbReference type="GO" id="GO:0043531">
    <property type="term" value="F:ADP binding"/>
    <property type="evidence" value="ECO:0007669"/>
    <property type="project" value="InterPro"/>
</dbReference>
<comment type="caution">
    <text evidence="11">The sequence shown here is derived from an EMBL/GenBank/DDBJ whole genome shotgun (WGS) entry which is preliminary data.</text>
</comment>
<dbReference type="InterPro" id="IPR027417">
    <property type="entry name" value="P-loop_NTPase"/>
</dbReference>
<keyword evidence="4" id="KW-0611">Plant defense</keyword>
<dbReference type="SUPFAM" id="SSF52540">
    <property type="entry name" value="P-loop containing nucleoside triphosphate hydrolases"/>
    <property type="match status" value="1"/>
</dbReference>
<evidence type="ECO:0000259" key="7">
    <source>
        <dbReference type="Pfam" id="PF00931"/>
    </source>
</evidence>
<dbReference type="Pfam" id="PF25019">
    <property type="entry name" value="LRR_R13L1-DRL21"/>
    <property type="match status" value="1"/>
</dbReference>
<evidence type="ECO:0000259" key="9">
    <source>
        <dbReference type="Pfam" id="PF23559"/>
    </source>
</evidence>